<dbReference type="Proteomes" id="UP001271007">
    <property type="component" value="Unassembled WGS sequence"/>
</dbReference>
<reference evidence="3" key="1">
    <citation type="submission" date="2023-04" db="EMBL/GenBank/DDBJ databases">
        <title>Black Yeasts Isolated from many extreme environments.</title>
        <authorList>
            <person name="Coleine C."/>
            <person name="Stajich J.E."/>
            <person name="Selbmann L."/>
        </authorList>
    </citation>
    <scope>NUCLEOTIDE SEQUENCE</scope>
    <source>
        <strain evidence="3">CCFEE 5312</strain>
    </source>
</reference>
<organism evidence="3 4">
    <name type="scientific">Extremus antarcticus</name>
    <dbReference type="NCBI Taxonomy" id="702011"/>
    <lineage>
        <taxon>Eukaryota</taxon>
        <taxon>Fungi</taxon>
        <taxon>Dikarya</taxon>
        <taxon>Ascomycota</taxon>
        <taxon>Pezizomycotina</taxon>
        <taxon>Dothideomycetes</taxon>
        <taxon>Dothideomycetidae</taxon>
        <taxon>Mycosphaerellales</taxon>
        <taxon>Extremaceae</taxon>
        <taxon>Extremus</taxon>
    </lineage>
</organism>
<proteinExistence type="predicted"/>
<comment type="caution">
    <text evidence="3">The sequence shown here is derived from an EMBL/GenBank/DDBJ whole genome shotgun (WGS) entry which is preliminary data.</text>
</comment>
<gene>
    <name evidence="3" type="ORF">LTR09_006567</name>
</gene>
<keyword evidence="2" id="KW-0812">Transmembrane</keyword>
<evidence type="ECO:0000313" key="3">
    <source>
        <dbReference type="EMBL" id="KAK3052357.1"/>
    </source>
</evidence>
<evidence type="ECO:0008006" key="5">
    <source>
        <dbReference type="Google" id="ProtNLM"/>
    </source>
</evidence>
<accession>A0AAJ0GBM1</accession>
<keyword evidence="2" id="KW-0472">Membrane</keyword>
<keyword evidence="2" id="KW-1133">Transmembrane helix</keyword>
<name>A0AAJ0GBM1_9PEZI</name>
<protein>
    <recommendedName>
        <fullName evidence="5">Apple domain-containing protein</fullName>
    </recommendedName>
</protein>
<evidence type="ECO:0000256" key="2">
    <source>
        <dbReference type="SAM" id="Phobius"/>
    </source>
</evidence>
<evidence type="ECO:0000313" key="4">
    <source>
        <dbReference type="Proteomes" id="UP001271007"/>
    </source>
</evidence>
<feature type="transmembrane region" description="Helical" evidence="2">
    <location>
        <begin position="64"/>
        <end position="87"/>
    </location>
</feature>
<keyword evidence="4" id="KW-1185">Reference proteome</keyword>
<dbReference type="EMBL" id="JAWDJX010000021">
    <property type="protein sequence ID" value="KAK3052357.1"/>
    <property type="molecule type" value="Genomic_DNA"/>
</dbReference>
<evidence type="ECO:0000256" key="1">
    <source>
        <dbReference type="SAM" id="MobiDB-lite"/>
    </source>
</evidence>
<dbReference type="AlphaFoldDB" id="A0AAJ0GBM1"/>
<feature type="region of interest" description="Disordered" evidence="1">
    <location>
        <begin position="1"/>
        <end position="29"/>
    </location>
</feature>
<sequence>MFSNLEFASPSLSEKEHYSGAQSQSSSIPIHPHQEDAEALAHDLLSKGGGERQQRRSWWTSGSIWPLVIVALVTAIVVGAAVGGGLASQLTSGQDKTVQCAPGQDASQLASPTTVTITRTTAAYSTTSTAAGGLLMDYIPERPGNNPGDVSTLALDCPGRDGEVYSTSYTSGAQSSQFAIDCQGDIGGGILVAITAYTFNDCIEACASMNFNANDDACTQIVFHGYMYYHDAPTWQKCWLMNSSAVPPDEPTSEAVYRRHMATAKLLQTS</sequence>